<dbReference type="EMBL" id="JADOER010000011">
    <property type="protein sequence ID" value="MBT9312999.1"/>
    <property type="molecule type" value="Genomic_DNA"/>
</dbReference>
<dbReference type="PANTHER" id="PTHR43685">
    <property type="entry name" value="GLYCOSYLTRANSFERASE"/>
    <property type="match status" value="1"/>
</dbReference>
<feature type="domain" description="Glycosyltransferase 2-like" evidence="1">
    <location>
        <begin position="17"/>
        <end position="195"/>
    </location>
</feature>
<keyword evidence="3" id="KW-1185">Reference proteome</keyword>
<proteinExistence type="predicted"/>
<accession>A0ABS5Y578</accession>
<dbReference type="InterPro" id="IPR029044">
    <property type="entry name" value="Nucleotide-diphossugar_trans"/>
</dbReference>
<evidence type="ECO:0000313" key="3">
    <source>
        <dbReference type="Proteomes" id="UP001196661"/>
    </source>
</evidence>
<protein>
    <submittedName>
        <fullName evidence="2">Glycosyltransferase family 2 protein</fullName>
    </submittedName>
</protein>
<dbReference type="PANTHER" id="PTHR43685:SF11">
    <property type="entry name" value="GLYCOSYLTRANSFERASE TAGX-RELATED"/>
    <property type="match status" value="1"/>
</dbReference>
<reference evidence="2 3" key="1">
    <citation type="journal article" date="2021" name="Mar. Drugs">
        <title>Genome Reduction and Secondary Metabolism of the Marine Sponge-Associated Cyanobacterium Leptothoe.</title>
        <authorList>
            <person name="Konstantinou D."/>
            <person name="Popin R.V."/>
            <person name="Fewer D.P."/>
            <person name="Sivonen K."/>
            <person name="Gkelis S."/>
        </authorList>
    </citation>
    <scope>NUCLEOTIDE SEQUENCE [LARGE SCALE GENOMIC DNA]</scope>
    <source>
        <strain evidence="2 3">TAU-MAC 1615</strain>
    </source>
</reference>
<gene>
    <name evidence="2" type="ORF">IXB28_12335</name>
</gene>
<dbReference type="RefSeq" id="WP_215618894.1">
    <property type="nucleotide sequence ID" value="NZ_JADOER010000011.1"/>
</dbReference>
<name>A0ABS5Y578_9CYAN</name>
<dbReference type="InterPro" id="IPR050834">
    <property type="entry name" value="Glycosyltransf_2"/>
</dbReference>
<dbReference type="InterPro" id="IPR001173">
    <property type="entry name" value="Glyco_trans_2-like"/>
</dbReference>
<comment type="caution">
    <text evidence="2">The sequence shown here is derived from an EMBL/GenBank/DDBJ whole genome shotgun (WGS) entry which is preliminary data.</text>
</comment>
<dbReference type="Pfam" id="PF00535">
    <property type="entry name" value="Glycos_transf_2"/>
    <property type="match status" value="1"/>
</dbReference>
<evidence type="ECO:0000313" key="2">
    <source>
        <dbReference type="EMBL" id="MBT9312999.1"/>
    </source>
</evidence>
<dbReference type="Gene3D" id="3.90.550.10">
    <property type="entry name" value="Spore Coat Polysaccharide Biosynthesis Protein SpsA, Chain A"/>
    <property type="match status" value="1"/>
</dbReference>
<evidence type="ECO:0000259" key="1">
    <source>
        <dbReference type="Pfam" id="PF00535"/>
    </source>
</evidence>
<organism evidence="2 3">
    <name type="scientific">Leptothoe kymatousa TAU-MAC 1615</name>
    <dbReference type="NCBI Taxonomy" id="2364775"/>
    <lineage>
        <taxon>Bacteria</taxon>
        <taxon>Bacillati</taxon>
        <taxon>Cyanobacteriota</taxon>
        <taxon>Cyanophyceae</taxon>
        <taxon>Nodosilineales</taxon>
        <taxon>Cymatolegaceae</taxon>
        <taxon>Leptothoe</taxon>
        <taxon>Leptothoe kymatousa</taxon>
    </lineage>
</organism>
<dbReference type="SUPFAM" id="SSF53448">
    <property type="entry name" value="Nucleotide-diphospho-sugar transferases"/>
    <property type="match status" value="1"/>
</dbReference>
<dbReference type="Proteomes" id="UP001196661">
    <property type="component" value="Unassembled WGS sequence"/>
</dbReference>
<sequence>MSFHLSSQNSKSLVAAVIPCRNRRVITKRFLEFFNQQTYRNLRVVIVDANSSDGTQDILLSSFPNVDLVSTDDDSYWTASTNRGIEFALAEGCDYILTINDDSYVNPSYVENLLSLAQDNHLCILASRIDFFKAPGLIWSLGSYSDWGTRDLFGLSYHATWEDSIPSHLMCEEFWEITAAPGNGVLIHKSVFETIGLYDEVNTPHYHADSEFVMRAQLSGIKAYVSPKIVVYNDCPLPGESLSPSEPRFQNRVQQFFYTFFHKKSHLTLWPRIFVISKYCPPKQKIKAYIKGVLIFALEPVISKMKLRVKKVLPSKKSLKRIFSRVTNKFIFVLWR</sequence>